<sequence length="193" mass="20208">MSIEALKTALPAFAKDVKLNLSSLSREDSLTLQQLYGLLVACGLATRNAEVADALEAEAAAHLSDAARDAAKAAASIMAMNNIYYRFTHLASNKAYESLPARLRMSVIGNPGVAKADFELWSLAVSAMNGCGRCIDAHEAVLREAGISETQIQAAVRIAAVIASTAIALEARGPIAPAPGLARPHLDAEPART</sequence>
<dbReference type="GO" id="GO:0045454">
    <property type="term" value="P:cell redox homeostasis"/>
    <property type="evidence" value="ECO:0007669"/>
    <property type="project" value="TreeGrafter"/>
</dbReference>
<evidence type="ECO:0000256" key="1">
    <source>
        <dbReference type="ARBA" id="ARBA00022559"/>
    </source>
</evidence>
<dbReference type="InterPro" id="IPR004675">
    <property type="entry name" value="AhpD_core"/>
</dbReference>
<dbReference type="GO" id="GO:0032843">
    <property type="term" value="F:hydroperoxide reductase activity"/>
    <property type="evidence" value="ECO:0007669"/>
    <property type="project" value="InterPro"/>
</dbReference>
<feature type="domain" description="Carboxymuconolactone decarboxylase-like" evidence="7">
    <location>
        <begin position="99"/>
        <end position="172"/>
    </location>
</feature>
<dbReference type="RefSeq" id="WP_132034974.1">
    <property type="nucleotide sequence ID" value="NZ_SMAI01000017.1"/>
</dbReference>
<gene>
    <name evidence="6" type="primary">ahpD</name>
    <name evidence="8" type="ORF">EDC64_11751</name>
</gene>
<keyword evidence="5 6" id="KW-0676">Redox-active center</keyword>
<dbReference type="InterPro" id="IPR003779">
    <property type="entry name" value="CMD-like"/>
</dbReference>
<evidence type="ECO:0000313" key="9">
    <source>
        <dbReference type="Proteomes" id="UP000294664"/>
    </source>
</evidence>
<keyword evidence="9" id="KW-1185">Reference proteome</keyword>
<comment type="catalytic activity">
    <reaction evidence="6">
        <text>N(6)-[(R)-dihydrolipoyl]-L-lysyl-[lipoyl-carrier protein] + a hydroperoxide = N(6)-[(R)-lipoyl]-L-lysyl-[lipoyl-carrier protein] + an alcohol + H2O</text>
        <dbReference type="Rhea" id="RHEA:62636"/>
        <dbReference type="Rhea" id="RHEA-COMP:10502"/>
        <dbReference type="Rhea" id="RHEA-COMP:16355"/>
        <dbReference type="ChEBI" id="CHEBI:15377"/>
        <dbReference type="ChEBI" id="CHEBI:30879"/>
        <dbReference type="ChEBI" id="CHEBI:35924"/>
        <dbReference type="ChEBI" id="CHEBI:83099"/>
        <dbReference type="ChEBI" id="CHEBI:83100"/>
        <dbReference type="EC" id="1.11.1.28"/>
    </reaction>
</comment>
<keyword evidence="1 6" id="KW-0575">Peroxidase</keyword>
<dbReference type="GO" id="GO:0015036">
    <property type="term" value="F:disulfide oxidoreductase activity"/>
    <property type="evidence" value="ECO:0007669"/>
    <property type="project" value="TreeGrafter"/>
</dbReference>
<dbReference type="PANTHER" id="PTHR33930">
    <property type="entry name" value="ALKYL HYDROPEROXIDE REDUCTASE AHPD"/>
    <property type="match status" value="1"/>
</dbReference>
<evidence type="ECO:0000256" key="3">
    <source>
        <dbReference type="ARBA" id="ARBA00023002"/>
    </source>
</evidence>
<dbReference type="InterPro" id="IPR004674">
    <property type="entry name" value="AhpD"/>
</dbReference>
<evidence type="ECO:0000256" key="6">
    <source>
        <dbReference type="HAMAP-Rule" id="MF_01676"/>
    </source>
</evidence>
<dbReference type="NCBIfam" id="TIGR00778">
    <property type="entry name" value="ahpD_dom"/>
    <property type="match status" value="1"/>
</dbReference>
<dbReference type="Proteomes" id="UP000294664">
    <property type="component" value="Unassembled WGS sequence"/>
</dbReference>
<reference evidence="8 9" key="1">
    <citation type="submission" date="2019-03" db="EMBL/GenBank/DDBJ databases">
        <title>Genomic Encyclopedia of Type Strains, Phase IV (KMG-IV): sequencing the most valuable type-strain genomes for metagenomic binning, comparative biology and taxonomic classification.</title>
        <authorList>
            <person name="Goeker M."/>
        </authorList>
    </citation>
    <scope>NUCLEOTIDE SEQUENCE [LARGE SCALE GENOMIC DNA]</scope>
    <source>
        <strain evidence="8 9">DSM 9035</strain>
    </source>
</reference>
<dbReference type="SUPFAM" id="SSF69118">
    <property type="entry name" value="AhpD-like"/>
    <property type="match status" value="1"/>
</dbReference>
<dbReference type="Pfam" id="PF02627">
    <property type="entry name" value="CMD"/>
    <property type="match status" value="1"/>
</dbReference>
<keyword evidence="3 6" id="KW-0560">Oxidoreductase</keyword>
<feature type="disulfide bond" evidence="6">
    <location>
        <begin position="131"/>
        <end position="134"/>
    </location>
</feature>
<keyword evidence="2 6" id="KW-0049">Antioxidant</keyword>
<keyword evidence="4 6" id="KW-1015">Disulfide bond</keyword>
<name>A0A4V2UX05_9HYPH</name>
<dbReference type="InterPro" id="IPR029032">
    <property type="entry name" value="AhpD-like"/>
</dbReference>
<organism evidence="8 9">
    <name type="scientific">Aquabacter spiritensis</name>
    <dbReference type="NCBI Taxonomy" id="933073"/>
    <lineage>
        <taxon>Bacteria</taxon>
        <taxon>Pseudomonadati</taxon>
        <taxon>Pseudomonadota</taxon>
        <taxon>Alphaproteobacteria</taxon>
        <taxon>Hyphomicrobiales</taxon>
        <taxon>Xanthobacteraceae</taxon>
        <taxon>Aquabacter</taxon>
    </lineage>
</organism>
<evidence type="ECO:0000259" key="7">
    <source>
        <dbReference type="Pfam" id="PF02627"/>
    </source>
</evidence>
<evidence type="ECO:0000256" key="4">
    <source>
        <dbReference type="ARBA" id="ARBA00023157"/>
    </source>
</evidence>
<comment type="caution">
    <text evidence="8">The sequence shown here is derived from an EMBL/GenBank/DDBJ whole genome shotgun (WGS) entry which is preliminary data.</text>
</comment>
<dbReference type="OrthoDB" id="9801997at2"/>
<proteinExistence type="inferred from homology"/>
<dbReference type="AlphaFoldDB" id="A0A4V2UX05"/>
<dbReference type="NCBIfam" id="TIGR00777">
    <property type="entry name" value="ahpD"/>
    <property type="match status" value="1"/>
</dbReference>
<dbReference type="Gene3D" id="1.20.1290.10">
    <property type="entry name" value="AhpD-like"/>
    <property type="match status" value="1"/>
</dbReference>
<feature type="active site" description="Proton donor" evidence="6">
    <location>
        <position position="131"/>
    </location>
</feature>
<dbReference type="EC" id="1.11.1.28" evidence="6"/>
<protein>
    <recommendedName>
        <fullName evidence="6">Alkyl hydroperoxide reductase AhpD</fullName>
        <ecNumber evidence="6">1.11.1.28</ecNumber>
    </recommendedName>
    <alternativeName>
        <fullName evidence="6">Alkylhydroperoxidase AhpD</fullName>
    </alternativeName>
</protein>
<dbReference type="HAMAP" id="MF_01676">
    <property type="entry name" value="AhpD"/>
    <property type="match status" value="1"/>
</dbReference>
<dbReference type="PANTHER" id="PTHR33930:SF7">
    <property type="entry name" value="ALKYL HYDROPEROXIDE REDUCTASE AHPD"/>
    <property type="match status" value="1"/>
</dbReference>
<dbReference type="GO" id="GO:0051920">
    <property type="term" value="F:peroxiredoxin activity"/>
    <property type="evidence" value="ECO:0007669"/>
    <property type="project" value="InterPro"/>
</dbReference>
<accession>A0A4V2UX05</accession>
<comment type="similarity">
    <text evidence="6">Belongs to the AhpD family.</text>
</comment>
<feature type="disulfide bond" description="Interchain (with AhpC); in linked form" evidence="6">
    <location>
        <position position="134"/>
    </location>
</feature>
<evidence type="ECO:0000256" key="5">
    <source>
        <dbReference type="ARBA" id="ARBA00023284"/>
    </source>
</evidence>
<comment type="function">
    <text evidence="6">Antioxidant protein with alkyl hydroperoxidase activity. Required for the reduction of the AhpC active site cysteine residues and for the regeneration of the AhpC enzyme activity.</text>
</comment>
<evidence type="ECO:0000313" key="8">
    <source>
        <dbReference type="EMBL" id="TCT01698.1"/>
    </source>
</evidence>
<dbReference type="GO" id="GO:0006979">
    <property type="term" value="P:response to oxidative stress"/>
    <property type="evidence" value="ECO:0007669"/>
    <property type="project" value="InterPro"/>
</dbReference>
<dbReference type="EMBL" id="SMAI01000017">
    <property type="protein sequence ID" value="TCT01698.1"/>
    <property type="molecule type" value="Genomic_DNA"/>
</dbReference>
<evidence type="ECO:0000256" key="2">
    <source>
        <dbReference type="ARBA" id="ARBA00022862"/>
    </source>
</evidence>
<feature type="active site" description="Cysteine sulfenic acid (-SOH) intermediate" evidence="6">
    <location>
        <position position="134"/>
    </location>
</feature>